<feature type="domain" description="ABC transmembrane type-1" evidence="8">
    <location>
        <begin position="72"/>
        <end position="266"/>
    </location>
</feature>
<feature type="transmembrane region" description="Helical" evidence="7">
    <location>
        <begin position="140"/>
        <end position="159"/>
    </location>
</feature>
<feature type="transmembrane region" description="Helical" evidence="7">
    <location>
        <begin position="249"/>
        <end position="271"/>
    </location>
</feature>
<accession>A0ABT2PT63</accession>
<evidence type="ECO:0000256" key="1">
    <source>
        <dbReference type="ARBA" id="ARBA00004651"/>
    </source>
</evidence>
<comment type="similarity">
    <text evidence="7">Belongs to the binding-protein-dependent transport system permease family.</text>
</comment>
<sequence>MLIVRYLKKQYVEVIITLLVVTLLVLSFYPLFMLVIKSFKTISDDQSNPFGLPKVWSLENYEYAWIVIKPYLFNSLFVTIIQTFGIVSIGSFTAFAFVRFNFPYKNTIFYMIIALLMMPGIVTITSQYELVNKLGLVNTHWGVILPAIAGSIPFATFLLRTSFSGVSTELLDAATIDGATDFQVYYNVMLPISKPIIWTLVITSFIGGWNDYLWPSLVLLEERLHTLPIALVNFTSAYYGMTGGYGAPFAAYVISSLPLLIVFLLASKQFIAGLTSGSIKM</sequence>
<organism evidence="9 10">
    <name type="scientific">Paracholeplasma vituli</name>
    <dbReference type="NCBI Taxonomy" id="69473"/>
    <lineage>
        <taxon>Bacteria</taxon>
        <taxon>Bacillati</taxon>
        <taxon>Mycoplasmatota</taxon>
        <taxon>Mollicutes</taxon>
        <taxon>Acholeplasmatales</taxon>
        <taxon>Acholeplasmataceae</taxon>
        <taxon>Paracholeplasma</taxon>
    </lineage>
</organism>
<evidence type="ECO:0000313" key="10">
    <source>
        <dbReference type="Proteomes" id="UP001209076"/>
    </source>
</evidence>
<evidence type="ECO:0000256" key="7">
    <source>
        <dbReference type="RuleBase" id="RU363032"/>
    </source>
</evidence>
<dbReference type="Gene3D" id="1.10.3720.10">
    <property type="entry name" value="MetI-like"/>
    <property type="match status" value="1"/>
</dbReference>
<comment type="caution">
    <text evidence="9">The sequence shown here is derived from an EMBL/GenBank/DDBJ whole genome shotgun (WGS) entry which is preliminary data.</text>
</comment>
<evidence type="ECO:0000256" key="2">
    <source>
        <dbReference type="ARBA" id="ARBA00022448"/>
    </source>
</evidence>
<keyword evidence="6 7" id="KW-0472">Membrane</keyword>
<dbReference type="PANTHER" id="PTHR43744:SF12">
    <property type="entry name" value="ABC TRANSPORTER PERMEASE PROTEIN MG189-RELATED"/>
    <property type="match status" value="1"/>
</dbReference>
<evidence type="ECO:0000259" key="8">
    <source>
        <dbReference type="PROSITE" id="PS50928"/>
    </source>
</evidence>
<dbReference type="EMBL" id="JAOEGN010000001">
    <property type="protein sequence ID" value="MCU0104139.1"/>
    <property type="molecule type" value="Genomic_DNA"/>
</dbReference>
<evidence type="ECO:0000256" key="4">
    <source>
        <dbReference type="ARBA" id="ARBA00022692"/>
    </source>
</evidence>
<evidence type="ECO:0000256" key="3">
    <source>
        <dbReference type="ARBA" id="ARBA00022475"/>
    </source>
</evidence>
<feature type="transmembrane region" description="Helical" evidence="7">
    <location>
        <begin position="71"/>
        <end position="96"/>
    </location>
</feature>
<comment type="subcellular location">
    <subcellularLocation>
        <location evidence="1 7">Cell membrane</location>
        <topology evidence="1 7">Multi-pass membrane protein</topology>
    </subcellularLocation>
</comment>
<dbReference type="PANTHER" id="PTHR43744">
    <property type="entry name" value="ABC TRANSPORTER PERMEASE PROTEIN MG189-RELATED-RELATED"/>
    <property type="match status" value="1"/>
</dbReference>
<feature type="transmembrane region" description="Helical" evidence="7">
    <location>
        <begin position="108"/>
        <end position="128"/>
    </location>
</feature>
<dbReference type="CDD" id="cd06261">
    <property type="entry name" value="TM_PBP2"/>
    <property type="match status" value="1"/>
</dbReference>
<keyword evidence="3" id="KW-1003">Cell membrane</keyword>
<proteinExistence type="inferred from homology"/>
<keyword evidence="10" id="KW-1185">Reference proteome</keyword>
<protein>
    <submittedName>
        <fullName evidence="9">Carbohydrate ABC transporter permease</fullName>
    </submittedName>
</protein>
<name>A0ABT2PT63_9MOLU</name>
<feature type="transmembrane region" description="Helical" evidence="7">
    <location>
        <begin position="12"/>
        <end position="36"/>
    </location>
</feature>
<dbReference type="Proteomes" id="UP001209076">
    <property type="component" value="Unassembled WGS sequence"/>
</dbReference>
<dbReference type="SUPFAM" id="SSF161098">
    <property type="entry name" value="MetI-like"/>
    <property type="match status" value="1"/>
</dbReference>
<reference evidence="10" key="1">
    <citation type="submission" date="2023-07" db="EMBL/GenBank/DDBJ databases">
        <title>Novel Mycoplasma species identified in domestic and wild animals.</title>
        <authorList>
            <person name="Volokhov D.V."/>
            <person name="Furtak V.A."/>
            <person name="Zagorodnyaya T.A."/>
        </authorList>
    </citation>
    <scope>NUCLEOTIDE SEQUENCE [LARGE SCALE GENOMIC DNA]</scope>
    <source>
        <strain evidence="10">92-19</strain>
    </source>
</reference>
<dbReference type="InterPro" id="IPR035906">
    <property type="entry name" value="MetI-like_sf"/>
</dbReference>
<evidence type="ECO:0000256" key="5">
    <source>
        <dbReference type="ARBA" id="ARBA00022989"/>
    </source>
</evidence>
<dbReference type="InterPro" id="IPR000515">
    <property type="entry name" value="MetI-like"/>
</dbReference>
<keyword evidence="4 7" id="KW-0812">Transmembrane</keyword>
<dbReference type="Pfam" id="PF00528">
    <property type="entry name" value="BPD_transp_1"/>
    <property type="match status" value="1"/>
</dbReference>
<gene>
    <name evidence="9" type="ORF">N7603_00495</name>
</gene>
<evidence type="ECO:0000256" key="6">
    <source>
        <dbReference type="ARBA" id="ARBA00023136"/>
    </source>
</evidence>
<dbReference type="PROSITE" id="PS50928">
    <property type="entry name" value="ABC_TM1"/>
    <property type="match status" value="1"/>
</dbReference>
<evidence type="ECO:0000313" key="9">
    <source>
        <dbReference type="EMBL" id="MCU0104139.1"/>
    </source>
</evidence>
<keyword evidence="2 7" id="KW-0813">Transport</keyword>
<keyword evidence="5 7" id="KW-1133">Transmembrane helix</keyword>